<proteinExistence type="predicted"/>
<dbReference type="AlphaFoldDB" id="A0AA90H514"/>
<dbReference type="EMBL" id="JABXJJ020000017">
    <property type="protein sequence ID" value="MDI5970789.1"/>
    <property type="molecule type" value="Genomic_DNA"/>
</dbReference>
<comment type="caution">
    <text evidence="1">The sequence shown here is derived from an EMBL/GenBank/DDBJ whole genome shotgun (WGS) entry which is preliminary data.</text>
</comment>
<evidence type="ECO:0000313" key="1">
    <source>
        <dbReference type="EMBL" id="MDI5970789.1"/>
    </source>
</evidence>
<keyword evidence="1" id="KW-0808">Transferase</keyword>
<dbReference type="Pfam" id="PF04672">
    <property type="entry name" value="Methyltransf_19"/>
    <property type="match status" value="1"/>
</dbReference>
<dbReference type="InterPro" id="IPR029063">
    <property type="entry name" value="SAM-dependent_MTases_sf"/>
</dbReference>
<protein>
    <submittedName>
        <fullName evidence="1">SAM-dependent methyltransferase</fullName>
    </submittedName>
</protein>
<name>A0AA90H514_9ACTN</name>
<reference evidence="1" key="1">
    <citation type="submission" date="2023-05" db="EMBL/GenBank/DDBJ databases">
        <title>Streptantibioticus silvisoli sp. nov., acidotolerant actinomycetes 1 from pine litter.</title>
        <authorList>
            <person name="Swiecimska M."/>
            <person name="Golinska P."/>
            <person name="Sangal V."/>
            <person name="Wachnowicz B."/>
            <person name="Goodfellow M."/>
        </authorList>
    </citation>
    <scope>NUCLEOTIDE SEQUENCE</scope>
    <source>
        <strain evidence="1">SL13</strain>
    </source>
</reference>
<dbReference type="SUPFAM" id="SSF53335">
    <property type="entry name" value="S-adenosyl-L-methionine-dependent methyltransferases"/>
    <property type="match status" value="1"/>
</dbReference>
<sequence>MRPPRPPKELSDKKAHSARMYDVYLGGKTNYPADRQAAEQVKTVWPTVQIAARANRSFMHRATGVLARDHGIRQWLDIGTGIPTEPNLHQVAQSIVPQAHVVYADHDEIVLAYARALMDSTPEGRTAYVQGDLRHPQDILTAPDLLDTLDLDQPVALSLNAVLHFMTDDDRPYDIVATLLDALPSGSAVALSHCTPEFEPETWAGIADIYNNGGTPVQFRTKAEFERFFDGLDLLEPGITVCHRWRPDGGPESELTDGAVSLWGGVALKP</sequence>
<dbReference type="InterPro" id="IPR006764">
    <property type="entry name" value="SAM_dep_MeTrfase_SAV2177_type"/>
</dbReference>
<dbReference type="GO" id="GO:0008168">
    <property type="term" value="F:methyltransferase activity"/>
    <property type="evidence" value="ECO:0007669"/>
    <property type="project" value="UniProtKB-KW"/>
</dbReference>
<dbReference type="PIRSF" id="PIRSF017393">
    <property type="entry name" value="MTase_SAV2177"/>
    <property type="match status" value="1"/>
</dbReference>
<gene>
    <name evidence="1" type="ORF">POF50_015810</name>
</gene>
<accession>A0AA90H514</accession>
<dbReference type="GO" id="GO:0032259">
    <property type="term" value="P:methylation"/>
    <property type="evidence" value="ECO:0007669"/>
    <property type="project" value="UniProtKB-KW"/>
</dbReference>
<organism evidence="1">
    <name type="scientific">Streptantibioticus silvisoli</name>
    <dbReference type="NCBI Taxonomy" id="2705255"/>
    <lineage>
        <taxon>Bacteria</taxon>
        <taxon>Bacillati</taxon>
        <taxon>Actinomycetota</taxon>
        <taxon>Actinomycetes</taxon>
        <taxon>Kitasatosporales</taxon>
        <taxon>Streptomycetaceae</taxon>
        <taxon>Streptantibioticus</taxon>
    </lineage>
</organism>
<dbReference type="Gene3D" id="3.40.50.150">
    <property type="entry name" value="Vaccinia Virus protein VP39"/>
    <property type="match status" value="1"/>
</dbReference>
<keyword evidence="1" id="KW-0489">Methyltransferase</keyword>